<feature type="compositionally biased region" description="Polar residues" evidence="1">
    <location>
        <begin position="23"/>
        <end position="43"/>
    </location>
</feature>
<evidence type="ECO:0000313" key="2">
    <source>
        <dbReference type="EMBL" id="THV47928.1"/>
    </source>
</evidence>
<protein>
    <submittedName>
        <fullName evidence="2">Uncharacterized protein</fullName>
    </submittedName>
</protein>
<organism evidence="2 3">
    <name type="scientific">Botrytis galanthina</name>
    <dbReference type="NCBI Taxonomy" id="278940"/>
    <lineage>
        <taxon>Eukaryota</taxon>
        <taxon>Fungi</taxon>
        <taxon>Dikarya</taxon>
        <taxon>Ascomycota</taxon>
        <taxon>Pezizomycotina</taxon>
        <taxon>Leotiomycetes</taxon>
        <taxon>Helotiales</taxon>
        <taxon>Sclerotiniaceae</taxon>
        <taxon>Botrytis</taxon>
    </lineage>
</organism>
<feature type="region of interest" description="Disordered" evidence="1">
    <location>
        <begin position="1"/>
        <end position="45"/>
    </location>
</feature>
<comment type="caution">
    <text evidence="2">The sequence shown here is derived from an EMBL/GenBank/DDBJ whole genome shotgun (WGS) entry which is preliminary data.</text>
</comment>
<dbReference type="Proteomes" id="UP000308671">
    <property type="component" value="Unassembled WGS sequence"/>
</dbReference>
<reference evidence="2 3" key="1">
    <citation type="submission" date="2017-12" db="EMBL/GenBank/DDBJ databases">
        <title>Comparative genomics of Botrytis spp.</title>
        <authorList>
            <person name="Valero-Jimenez C.A."/>
            <person name="Tapia P."/>
            <person name="Veloso J."/>
            <person name="Silva-Moreno E."/>
            <person name="Staats M."/>
            <person name="Valdes J.H."/>
            <person name="Van Kan J.A.L."/>
        </authorList>
    </citation>
    <scope>NUCLEOTIDE SEQUENCE [LARGE SCALE GENOMIC DNA]</scope>
    <source>
        <strain evidence="2 3">MUCL435</strain>
    </source>
</reference>
<evidence type="ECO:0000256" key="1">
    <source>
        <dbReference type="SAM" id="MobiDB-lite"/>
    </source>
</evidence>
<dbReference type="OrthoDB" id="3529755at2759"/>
<proteinExistence type="predicted"/>
<accession>A0A4S8QS72</accession>
<dbReference type="AlphaFoldDB" id="A0A4S8QS72"/>
<keyword evidence="3" id="KW-1185">Reference proteome</keyword>
<gene>
    <name evidence="2" type="ORF">BGAL_0279g00090</name>
</gene>
<name>A0A4S8QS72_9HELO</name>
<feature type="compositionally biased region" description="Basic and acidic residues" evidence="1">
    <location>
        <begin position="1"/>
        <end position="10"/>
    </location>
</feature>
<dbReference type="EMBL" id="PQXL01000279">
    <property type="protein sequence ID" value="THV47928.1"/>
    <property type="molecule type" value="Genomic_DNA"/>
</dbReference>
<sequence>MGDRSLKEIGHPQYHKISHEQLEQCSGTRGDQRRNYISPSSNSKAEDFYSGQRVYVPEFSQNCRFVAEKPHIEELQL</sequence>
<evidence type="ECO:0000313" key="3">
    <source>
        <dbReference type="Proteomes" id="UP000308671"/>
    </source>
</evidence>